<dbReference type="SUPFAM" id="SSF49785">
    <property type="entry name" value="Galactose-binding domain-like"/>
    <property type="match status" value="1"/>
</dbReference>
<accession>A0A645E4A6</accession>
<dbReference type="Gene3D" id="2.60.120.260">
    <property type="entry name" value="Galactose-binding domain-like"/>
    <property type="match status" value="2"/>
</dbReference>
<organism evidence="2">
    <name type="scientific">bioreactor metagenome</name>
    <dbReference type="NCBI Taxonomy" id="1076179"/>
    <lineage>
        <taxon>unclassified sequences</taxon>
        <taxon>metagenomes</taxon>
        <taxon>ecological metagenomes</taxon>
    </lineage>
</organism>
<gene>
    <name evidence="2" type="ORF">SDC9_142788</name>
</gene>
<feature type="domain" description="F5/8 type C" evidence="1">
    <location>
        <begin position="137"/>
        <end position="208"/>
    </location>
</feature>
<dbReference type="EMBL" id="VSSQ01042107">
    <property type="protein sequence ID" value="MPM95633.1"/>
    <property type="molecule type" value="Genomic_DNA"/>
</dbReference>
<reference evidence="2" key="1">
    <citation type="submission" date="2019-08" db="EMBL/GenBank/DDBJ databases">
        <authorList>
            <person name="Kucharzyk K."/>
            <person name="Murdoch R.W."/>
            <person name="Higgins S."/>
            <person name="Loffler F."/>
        </authorList>
    </citation>
    <scope>NUCLEOTIDE SEQUENCE</scope>
</reference>
<dbReference type="InterPro" id="IPR008979">
    <property type="entry name" value="Galactose-bd-like_sf"/>
</dbReference>
<comment type="caution">
    <text evidence="2">The sequence shown here is derived from an EMBL/GenBank/DDBJ whole genome shotgun (WGS) entry which is preliminary data.</text>
</comment>
<sequence>MYFEEGDFFFLTDPFKIDEQDHSIKTYTALEDTTGITLFSKYPIEGDLVFRNRMVGGVFEGSNDPSFRRADTLHIIKDVLFRLITRAAVSTGKQYRYVRYKGPVGSYCNVVEVQFFSDTVYLTGKVIWTPGSPNIADTHEYTNVFDGLTETSFNHDTPDDGWAGLDLGVPREITAVAYTPRNHDNYVEEGQRYELFVSGKSGWESLGVQVASSDSLRYDNVPVGGLYYLKNHSSGKEERIFLMEGGRQVFK</sequence>
<dbReference type="AlphaFoldDB" id="A0A645E4A6"/>
<dbReference type="Pfam" id="PF00754">
    <property type="entry name" value="F5_F8_type_C"/>
    <property type="match status" value="1"/>
</dbReference>
<dbReference type="InterPro" id="IPR000421">
    <property type="entry name" value="FA58C"/>
</dbReference>
<proteinExistence type="predicted"/>
<evidence type="ECO:0000313" key="2">
    <source>
        <dbReference type="EMBL" id="MPM95633.1"/>
    </source>
</evidence>
<name>A0A645E4A6_9ZZZZ</name>
<protein>
    <recommendedName>
        <fullName evidence="1">F5/8 type C domain-containing protein</fullName>
    </recommendedName>
</protein>
<evidence type="ECO:0000259" key="1">
    <source>
        <dbReference type="Pfam" id="PF00754"/>
    </source>
</evidence>